<evidence type="ECO:0000313" key="4">
    <source>
        <dbReference type="EMBL" id="CAD6255637.1"/>
    </source>
</evidence>
<proteinExistence type="inferred from homology"/>
<dbReference type="FunFam" id="2.40.70.10:FF:000435">
    <property type="match status" value="1"/>
</dbReference>
<dbReference type="GO" id="GO:0004190">
    <property type="term" value="F:aspartic-type endopeptidase activity"/>
    <property type="evidence" value="ECO:0007669"/>
    <property type="project" value="InterPro"/>
</dbReference>
<name>A0A811QHJ5_9POAL</name>
<feature type="domain" description="Peptidase A1" evidence="3">
    <location>
        <begin position="1"/>
        <end position="346"/>
    </location>
</feature>
<dbReference type="InterPro" id="IPR033121">
    <property type="entry name" value="PEPTIDASE_A1"/>
</dbReference>
<organism evidence="4 5">
    <name type="scientific">Miscanthus lutarioriparius</name>
    <dbReference type="NCBI Taxonomy" id="422564"/>
    <lineage>
        <taxon>Eukaryota</taxon>
        <taxon>Viridiplantae</taxon>
        <taxon>Streptophyta</taxon>
        <taxon>Embryophyta</taxon>
        <taxon>Tracheophyta</taxon>
        <taxon>Spermatophyta</taxon>
        <taxon>Magnoliopsida</taxon>
        <taxon>Liliopsida</taxon>
        <taxon>Poales</taxon>
        <taxon>Poaceae</taxon>
        <taxon>PACMAD clade</taxon>
        <taxon>Panicoideae</taxon>
        <taxon>Andropogonodae</taxon>
        <taxon>Andropogoneae</taxon>
        <taxon>Saccharinae</taxon>
        <taxon>Miscanthus</taxon>
    </lineage>
</organism>
<dbReference type="GO" id="GO:0006508">
    <property type="term" value="P:proteolysis"/>
    <property type="evidence" value="ECO:0007669"/>
    <property type="project" value="InterPro"/>
</dbReference>
<evidence type="ECO:0000259" key="3">
    <source>
        <dbReference type="PROSITE" id="PS51767"/>
    </source>
</evidence>
<comment type="similarity">
    <text evidence="1">Belongs to the peptidase A1 family.</text>
</comment>
<accession>A0A811QHJ5</accession>
<dbReference type="OrthoDB" id="1258937at2759"/>
<evidence type="ECO:0000256" key="1">
    <source>
        <dbReference type="ARBA" id="ARBA00007447"/>
    </source>
</evidence>
<dbReference type="Gene3D" id="2.40.70.10">
    <property type="entry name" value="Acid Proteases"/>
    <property type="match status" value="2"/>
</dbReference>
<dbReference type="PANTHER" id="PTHR47965:SF71">
    <property type="entry name" value="PEPTIDASE A1 DOMAIN-CONTAINING PROTEIN"/>
    <property type="match status" value="1"/>
</dbReference>
<dbReference type="InterPro" id="IPR032799">
    <property type="entry name" value="TAXi_C"/>
</dbReference>
<dbReference type="EMBL" id="CAJGYO010000010">
    <property type="protein sequence ID" value="CAD6255637.1"/>
    <property type="molecule type" value="Genomic_DNA"/>
</dbReference>
<dbReference type="Pfam" id="PF14543">
    <property type="entry name" value="TAXi_N"/>
    <property type="match status" value="1"/>
</dbReference>
<sequence>MWNPKPLLVVVSLCISALSSPCTAASGAGKPLVAAVTKDASTSLYTAPLKDGHPLVLDLTSPVISLTTCTSKNGTVTTLSANATDGQNPLFPVSFSAVASCTPQAKVPAGAVGVAGLAPSSQSFPVQVARTQKVANKIALCLPSDGKSTSGNSVGVAIFGGGPLFFIPPDRGDFTTMLAGTVPLHGFNGSPGYYVSSTGVAVEQNRVSTSGGMLVVGLSSTIPYTAVRPDVYVPLLRAFDAAASGPNFPWMSRVTAVAPFERCYDSTKLPQSLLGYSVPQIDVMLEGGQNFTVLGGNSMVQVNGNTACLGFVKAAAGQAPAAVIGGFQLENHLLVLDVEKKQLGFTTFLNAIGLSCSNFNFTLAA</sequence>
<dbReference type="SUPFAM" id="SSF50630">
    <property type="entry name" value="Acid proteases"/>
    <property type="match status" value="1"/>
</dbReference>
<evidence type="ECO:0000313" key="5">
    <source>
        <dbReference type="Proteomes" id="UP000604825"/>
    </source>
</evidence>
<dbReference type="InterPro" id="IPR032861">
    <property type="entry name" value="TAXi_N"/>
</dbReference>
<dbReference type="Pfam" id="PF14541">
    <property type="entry name" value="TAXi_C"/>
    <property type="match status" value="1"/>
</dbReference>
<feature type="signal peptide" evidence="2">
    <location>
        <begin position="1"/>
        <end position="24"/>
    </location>
</feature>
<dbReference type="InterPro" id="IPR021109">
    <property type="entry name" value="Peptidase_aspartic_dom_sf"/>
</dbReference>
<dbReference type="Proteomes" id="UP000604825">
    <property type="component" value="Unassembled WGS sequence"/>
</dbReference>
<gene>
    <name evidence="4" type="ORF">NCGR_LOCUS39178</name>
</gene>
<evidence type="ECO:0000256" key="2">
    <source>
        <dbReference type="SAM" id="SignalP"/>
    </source>
</evidence>
<dbReference type="AlphaFoldDB" id="A0A811QHJ5"/>
<dbReference type="PANTHER" id="PTHR47965">
    <property type="entry name" value="ASPARTYL PROTEASE-RELATED"/>
    <property type="match status" value="1"/>
</dbReference>
<feature type="chain" id="PRO_5032903350" description="Peptidase A1 domain-containing protein" evidence="2">
    <location>
        <begin position="25"/>
        <end position="365"/>
    </location>
</feature>
<keyword evidence="5" id="KW-1185">Reference proteome</keyword>
<dbReference type="PROSITE" id="PS51767">
    <property type="entry name" value="PEPTIDASE_A1"/>
    <property type="match status" value="1"/>
</dbReference>
<dbReference type="InterPro" id="IPR001461">
    <property type="entry name" value="Aspartic_peptidase_A1"/>
</dbReference>
<reference evidence="4" key="1">
    <citation type="submission" date="2020-10" db="EMBL/GenBank/DDBJ databases">
        <authorList>
            <person name="Han B."/>
            <person name="Lu T."/>
            <person name="Zhao Q."/>
            <person name="Huang X."/>
            <person name="Zhao Y."/>
        </authorList>
    </citation>
    <scope>NUCLEOTIDE SEQUENCE</scope>
</reference>
<comment type="caution">
    <text evidence="4">The sequence shown here is derived from an EMBL/GenBank/DDBJ whole genome shotgun (WGS) entry which is preliminary data.</text>
</comment>
<keyword evidence="2" id="KW-0732">Signal</keyword>
<protein>
    <recommendedName>
        <fullName evidence="3">Peptidase A1 domain-containing protein</fullName>
    </recommendedName>
</protein>